<dbReference type="Proteomes" id="UP000257109">
    <property type="component" value="Unassembled WGS sequence"/>
</dbReference>
<keyword evidence="3" id="KW-1185">Reference proteome</keyword>
<feature type="non-terminal residue" evidence="2">
    <location>
        <position position="1"/>
    </location>
</feature>
<proteinExistence type="predicted"/>
<feature type="region of interest" description="Disordered" evidence="1">
    <location>
        <begin position="99"/>
        <end position="130"/>
    </location>
</feature>
<organism evidence="2 3">
    <name type="scientific">Mucuna pruriens</name>
    <name type="common">Velvet bean</name>
    <name type="synonym">Dolichos pruriens</name>
    <dbReference type="NCBI Taxonomy" id="157652"/>
    <lineage>
        <taxon>Eukaryota</taxon>
        <taxon>Viridiplantae</taxon>
        <taxon>Streptophyta</taxon>
        <taxon>Embryophyta</taxon>
        <taxon>Tracheophyta</taxon>
        <taxon>Spermatophyta</taxon>
        <taxon>Magnoliopsida</taxon>
        <taxon>eudicotyledons</taxon>
        <taxon>Gunneridae</taxon>
        <taxon>Pentapetalae</taxon>
        <taxon>rosids</taxon>
        <taxon>fabids</taxon>
        <taxon>Fabales</taxon>
        <taxon>Fabaceae</taxon>
        <taxon>Papilionoideae</taxon>
        <taxon>50 kb inversion clade</taxon>
        <taxon>NPAAA clade</taxon>
        <taxon>indigoferoid/millettioid clade</taxon>
        <taxon>Phaseoleae</taxon>
        <taxon>Mucuna</taxon>
    </lineage>
</organism>
<accession>A0A371EQW8</accession>
<dbReference type="OrthoDB" id="1749531at2759"/>
<dbReference type="EMBL" id="QJKJ01012587">
    <property type="protein sequence ID" value="RDX68339.1"/>
    <property type="molecule type" value="Genomic_DNA"/>
</dbReference>
<reference evidence="2" key="1">
    <citation type="submission" date="2018-05" db="EMBL/GenBank/DDBJ databases">
        <title>Draft genome of Mucuna pruriens seed.</title>
        <authorList>
            <person name="Nnadi N.E."/>
            <person name="Vos R."/>
            <person name="Hasami M.H."/>
            <person name="Devisetty U.K."/>
            <person name="Aguiy J.C."/>
        </authorList>
    </citation>
    <scope>NUCLEOTIDE SEQUENCE [LARGE SCALE GENOMIC DNA]</scope>
    <source>
        <strain evidence="2">JCA_2017</strain>
    </source>
</reference>
<evidence type="ECO:0000313" key="2">
    <source>
        <dbReference type="EMBL" id="RDX68339.1"/>
    </source>
</evidence>
<name>A0A371EQW8_MUCPR</name>
<comment type="caution">
    <text evidence="2">The sequence shown here is derived from an EMBL/GenBank/DDBJ whole genome shotgun (WGS) entry which is preliminary data.</text>
</comment>
<evidence type="ECO:0000313" key="3">
    <source>
        <dbReference type="Proteomes" id="UP000257109"/>
    </source>
</evidence>
<evidence type="ECO:0000256" key="1">
    <source>
        <dbReference type="SAM" id="MobiDB-lite"/>
    </source>
</evidence>
<feature type="compositionally biased region" description="Low complexity" evidence="1">
    <location>
        <begin position="113"/>
        <end position="130"/>
    </location>
</feature>
<gene>
    <name evidence="2" type="ORF">CR513_52685</name>
</gene>
<protein>
    <submittedName>
        <fullName evidence="2">Uncharacterized protein</fullName>
    </submittedName>
</protein>
<dbReference type="AlphaFoldDB" id="A0A371EQW8"/>
<sequence length="130" mass="14568">MDKGVCSVLDKLRALIIPSPHPNHGHQGIALASLQLNVPRLDGSDSLKWIFKISQFFEFHHMSEALNWLQWMHANGKIHLWPNLLTSIELRFAPSQYEDPRGALVSTEDKEGSSSPTTHFSSSSHGLTKL</sequence>